<dbReference type="Pfam" id="PF03435">
    <property type="entry name" value="Sacchrp_dh_NADP"/>
    <property type="match status" value="1"/>
</dbReference>
<dbReference type="AlphaFoldDB" id="A0A0D2WJD1"/>
<dbReference type="OrthoDB" id="10268090at2759"/>
<organism evidence="4 5">
    <name type="scientific">Capsaspora owczarzaki (strain ATCC 30864)</name>
    <dbReference type="NCBI Taxonomy" id="595528"/>
    <lineage>
        <taxon>Eukaryota</taxon>
        <taxon>Filasterea</taxon>
        <taxon>Capsaspora</taxon>
    </lineage>
</organism>
<dbReference type="PANTHER" id="PTHR12286">
    <property type="entry name" value="SACCHAROPINE DEHYDROGENASE-LIKE OXIDOREDUCTASE"/>
    <property type="match status" value="1"/>
</dbReference>
<proteinExistence type="inferred from homology"/>
<dbReference type="InterPro" id="IPR005097">
    <property type="entry name" value="Sacchrp_dh_NADP-bd"/>
</dbReference>
<dbReference type="PhylomeDB" id="A0A0D2WJD1"/>
<dbReference type="GO" id="GO:0009247">
    <property type="term" value="P:glycolipid biosynthetic process"/>
    <property type="evidence" value="ECO:0007669"/>
    <property type="project" value="TreeGrafter"/>
</dbReference>
<dbReference type="SUPFAM" id="SSF51735">
    <property type="entry name" value="NAD(P)-binding Rossmann-fold domains"/>
    <property type="match status" value="1"/>
</dbReference>
<comment type="similarity">
    <text evidence="1">Belongs to the saccharopine dehydrogenase family.</text>
</comment>
<dbReference type="GO" id="GO:0005886">
    <property type="term" value="C:plasma membrane"/>
    <property type="evidence" value="ECO:0007669"/>
    <property type="project" value="TreeGrafter"/>
</dbReference>
<reference evidence="5" key="1">
    <citation type="submission" date="2011-02" db="EMBL/GenBank/DDBJ databases">
        <title>The Genome Sequence of Capsaspora owczarzaki ATCC 30864.</title>
        <authorList>
            <person name="Russ C."/>
            <person name="Cuomo C."/>
            <person name="Burger G."/>
            <person name="Gray M.W."/>
            <person name="Holland P.W.H."/>
            <person name="King N."/>
            <person name="Lang F.B.F."/>
            <person name="Roger A.J."/>
            <person name="Ruiz-Trillo I."/>
            <person name="Young S.K."/>
            <person name="Zeng Q."/>
            <person name="Gargeya S."/>
            <person name="Alvarado L."/>
            <person name="Berlin A."/>
            <person name="Chapman S.B."/>
            <person name="Chen Z."/>
            <person name="Freedman E."/>
            <person name="Gellesch M."/>
            <person name="Goldberg J."/>
            <person name="Griggs A."/>
            <person name="Gujja S."/>
            <person name="Heilman E."/>
            <person name="Heiman D."/>
            <person name="Howarth C."/>
            <person name="Mehta T."/>
            <person name="Neiman D."/>
            <person name="Pearson M."/>
            <person name="Roberts A."/>
            <person name="Saif S."/>
            <person name="Shea T."/>
            <person name="Shenoy N."/>
            <person name="Sisk P."/>
            <person name="Stolte C."/>
            <person name="Sykes S."/>
            <person name="White J."/>
            <person name="Yandava C."/>
            <person name="Haas B."/>
            <person name="Nusbaum C."/>
            <person name="Birren B."/>
        </authorList>
    </citation>
    <scope>NUCLEOTIDE SEQUENCE</scope>
    <source>
        <strain evidence="5">ATCC 30864</strain>
    </source>
</reference>
<evidence type="ECO:0000313" key="5">
    <source>
        <dbReference type="Proteomes" id="UP000008743"/>
    </source>
</evidence>
<gene>
    <name evidence="4" type="ORF">CAOG_000935</name>
</gene>
<feature type="domain" description="Saccharopine dehydrogenase NADP binding" evidence="3">
    <location>
        <begin position="151"/>
        <end position="228"/>
    </location>
</feature>
<dbReference type="GO" id="GO:0005811">
    <property type="term" value="C:lipid droplet"/>
    <property type="evidence" value="ECO:0007669"/>
    <property type="project" value="TreeGrafter"/>
</dbReference>
<keyword evidence="5" id="KW-1185">Reference proteome</keyword>
<dbReference type="GO" id="GO:0005739">
    <property type="term" value="C:mitochondrion"/>
    <property type="evidence" value="ECO:0007669"/>
    <property type="project" value="TreeGrafter"/>
</dbReference>
<feature type="transmembrane region" description="Helical" evidence="2">
    <location>
        <begin position="356"/>
        <end position="382"/>
    </location>
</feature>
<dbReference type="PANTHER" id="PTHR12286:SF5">
    <property type="entry name" value="SACCHAROPINE DEHYDROGENASE-LIKE OXIDOREDUCTASE"/>
    <property type="match status" value="1"/>
</dbReference>
<protein>
    <submittedName>
        <fullName evidence="4">Saccharopine dehydrogenase</fullName>
    </submittedName>
</protein>
<dbReference type="Gene3D" id="3.40.50.720">
    <property type="entry name" value="NAD(P)-binding Rossmann-like Domain"/>
    <property type="match status" value="2"/>
</dbReference>
<keyword evidence="2" id="KW-0472">Membrane</keyword>
<dbReference type="InterPro" id="IPR036291">
    <property type="entry name" value="NAD(P)-bd_dom_sf"/>
</dbReference>
<dbReference type="InParanoid" id="A0A0D2WJD1"/>
<keyword evidence="2" id="KW-0812">Transmembrane</keyword>
<evidence type="ECO:0000256" key="2">
    <source>
        <dbReference type="SAM" id="Phobius"/>
    </source>
</evidence>
<evidence type="ECO:0000313" key="4">
    <source>
        <dbReference type="EMBL" id="KJE89473.1"/>
    </source>
</evidence>
<dbReference type="Proteomes" id="UP000008743">
    <property type="component" value="Unassembled WGS sequence"/>
</dbReference>
<evidence type="ECO:0000256" key="1">
    <source>
        <dbReference type="ARBA" id="ARBA00038048"/>
    </source>
</evidence>
<dbReference type="InterPro" id="IPR051276">
    <property type="entry name" value="Saccharopine_DH-like_oxidrdct"/>
</dbReference>
<keyword evidence="2" id="KW-1133">Transmembrane helix</keyword>
<dbReference type="EMBL" id="KE346360">
    <property type="protein sequence ID" value="KJE89473.1"/>
    <property type="molecule type" value="Genomic_DNA"/>
</dbReference>
<accession>A0A0D2WJD1</accession>
<evidence type="ECO:0000259" key="3">
    <source>
        <dbReference type="Pfam" id="PF03435"/>
    </source>
</evidence>
<name>A0A0D2WJD1_CAPO3</name>
<sequence>MSSLTREFDAIVFGATGFTGAMVVEDIARSNKDKLSWAVAGRNKAKLQGEKKHTHASSYAWMSLIQPLAALLNCWKSGLRKKRKRTDNFLLIRTSLKAVIHCLRSGRLYVCVCVCADHSGWLAGCCFWGGGATEVLNNVASTLNDQSIKNIPLVIADVADEASLKAMAQRARVILDCVGPYRFYGEQVVKACIDAGTDFLDVSGEPQYLETIALKYHKQAEEKGVIVVNTCGFDSIPADLGTAFAVQQFGTPELVSNIESYLSIHSGPEGMGGHYATYESAVHGFGARGELDQLRRQAGASARLPIVAPPIKRRAGAFFHKESDRWCMPFMGADASVVRRTQRVNYEARGVSPIQYGAYFTISSFWTLILFFFFGSIFQLFARYPFGRKILLKHPKLFTFGLFSHEGPTRRQLNTTSFSMTFYALGYSSKDAVETKRPDKKIVTRVAGPEPGYIATPIFLVQSALVLLQERKTIPYKGGVLTPAAAFAQTSLIERLQQHGVNFSVIKVEALKK</sequence>